<evidence type="ECO:0000313" key="2">
    <source>
        <dbReference type="Proteomes" id="UP001464387"/>
    </source>
</evidence>
<dbReference type="Pfam" id="PF11300">
    <property type="entry name" value="DUF3102"/>
    <property type="match status" value="1"/>
</dbReference>
<dbReference type="EMBL" id="JAMYPJ010000005">
    <property type="protein sequence ID" value="MER8932425.1"/>
    <property type="molecule type" value="Genomic_DNA"/>
</dbReference>
<dbReference type="RefSeq" id="WP_352567875.1">
    <property type="nucleotide sequence ID" value="NZ_JAMYMY010000004.1"/>
</dbReference>
<organism evidence="1 2">
    <name type="scientific">Mesorhizobium opportunistum</name>
    <dbReference type="NCBI Taxonomy" id="593909"/>
    <lineage>
        <taxon>Bacteria</taxon>
        <taxon>Pseudomonadati</taxon>
        <taxon>Pseudomonadota</taxon>
        <taxon>Alphaproteobacteria</taxon>
        <taxon>Hyphomicrobiales</taxon>
        <taxon>Phyllobacteriaceae</taxon>
        <taxon>Mesorhizobium</taxon>
    </lineage>
</organism>
<dbReference type="InterPro" id="IPR021451">
    <property type="entry name" value="DUF3102"/>
</dbReference>
<accession>A0ABV1YB86</accession>
<comment type="caution">
    <text evidence="1">The sequence shown here is derived from an EMBL/GenBank/DDBJ whole genome shotgun (WGS) entry which is preliminary data.</text>
</comment>
<reference evidence="1 2" key="1">
    <citation type="journal article" date="2024" name="Proc. Natl. Acad. Sci. U.S.A.">
        <title>The evolutionary genomics of adaptation to stress in wild rhizobium bacteria.</title>
        <authorList>
            <person name="Kehlet-Delgado H."/>
            <person name="Montoya A.P."/>
            <person name="Jensen K.T."/>
            <person name="Wendlandt C.E."/>
            <person name="Dexheimer C."/>
            <person name="Roberts M."/>
            <person name="Torres Martinez L."/>
            <person name="Friesen M.L."/>
            <person name="Griffitts J.S."/>
            <person name="Porter S.S."/>
        </authorList>
    </citation>
    <scope>NUCLEOTIDE SEQUENCE [LARGE SCALE GENOMIC DNA]</scope>
    <source>
        <strain evidence="1 2">M0729</strain>
    </source>
</reference>
<name>A0ABV1YB86_9HYPH</name>
<sequence length="311" mass="33064">MTERASKPIDGQIDDLDLSHAGNELERLNNHSAMEAARHKAGDAVPMVSSVEKSLYSHLDPAIAKQAVEAANRIRSHIGRKNRSMIEIGKELLLIKVQLDHGQFGAWLDAEFTMTPRSAQKYMNVARMVEQTSVAAALDLPDTALQILAAPSADLVREEIIADIKAGKVPSPKSLKEMIATAMGAVNAPARVASAKTTAKSLTPAKASSAVIATPSADRKIPTSKAAPAVAQALLATSKTLSRTGAPYSPSHISEPATGEQAKAAASLIGLIKDKLDLSKFAELYAVAGHEMFRNAMAEALDQANRQIRLH</sequence>
<gene>
    <name evidence="1" type="ORF">NKI33_05545</name>
</gene>
<dbReference type="Proteomes" id="UP001464387">
    <property type="component" value="Unassembled WGS sequence"/>
</dbReference>
<keyword evidence="2" id="KW-1185">Reference proteome</keyword>
<proteinExistence type="predicted"/>
<protein>
    <submittedName>
        <fullName evidence="1">DUF3102 domain-containing protein</fullName>
    </submittedName>
</protein>
<evidence type="ECO:0000313" key="1">
    <source>
        <dbReference type="EMBL" id="MER8932425.1"/>
    </source>
</evidence>